<evidence type="ECO:0008006" key="3">
    <source>
        <dbReference type="Google" id="ProtNLM"/>
    </source>
</evidence>
<keyword evidence="2" id="KW-1185">Reference proteome</keyword>
<reference evidence="1 2" key="1">
    <citation type="submission" date="2019-10" db="EMBL/GenBank/DDBJ databases">
        <title>Deinococcus sp. isolated from soil.</title>
        <authorList>
            <person name="Li Y."/>
            <person name="Wang J."/>
        </authorList>
    </citation>
    <scope>NUCLEOTIDE SEQUENCE [LARGE SCALE GENOMIC DNA]</scope>
    <source>
        <strain evidence="1 2">SDU3-2</strain>
    </source>
</reference>
<protein>
    <recommendedName>
        <fullName evidence="3">Cyclase dehydrase</fullName>
    </recommendedName>
</protein>
<dbReference type="Proteomes" id="UP000484842">
    <property type="component" value="Unassembled WGS sequence"/>
</dbReference>
<dbReference type="RefSeq" id="WP_152872109.1">
    <property type="nucleotide sequence ID" value="NZ_WBSL01000009.1"/>
</dbReference>
<dbReference type="EMBL" id="WBSL01000009">
    <property type="protein sequence ID" value="MPY67789.1"/>
    <property type="molecule type" value="Genomic_DNA"/>
</dbReference>
<evidence type="ECO:0000313" key="2">
    <source>
        <dbReference type="Proteomes" id="UP000484842"/>
    </source>
</evidence>
<comment type="caution">
    <text evidence="1">The sequence shown here is derived from an EMBL/GenBank/DDBJ whole genome shotgun (WGS) entry which is preliminary data.</text>
</comment>
<gene>
    <name evidence="1" type="ORF">F8S09_14045</name>
</gene>
<evidence type="ECO:0000313" key="1">
    <source>
        <dbReference type="EMBL" id="MPY67789.1"/>
    </source>
</evidence>
<proteinExistence type="predicted"/>
<sequence>MDAQQVARGLGWFSLGLGVAELLMPGQISRLVGVRDGEQDGLVRSYGVREVVAGVGLLTHPAAAATWVWGRAVGDVLDIATVGHAGPNDPHGRKRMANSLLMLSGVLVVDVLTARALSMNPPRRMKGGRP</sequence>
<dbReference type="AlphaFoldDB" id="A0A7X1NYE4"/>
<organism evidence="1 2">
    <name type="scientific">Deinococcus terrestris</name>
    <dbReference type="NCBI Taxonomy" id="2651870"/>
    <lineage>
        <taxon>Bacteria</taxon>
        <taxon>Thermotogati</taxon>
        <taxon>Deinococcota</taxon>
        <taxon>Deinococci</taxon>
        <taxon>Deinococcales</taxon>
        <taxon>Deinococcaceae</taxon>
        <taxon>Deinococcus</taxon>
    </lineage>
</organism>
<accession>A0A7X1NYE4</accession>
<name>A0A7X1NYE4_9DEIO</name>